<evidence type="ECO:0000313" key="16">
    <source>
        <dbReference type="RefSeq" id="XP_010249833.1"/>
    </source>
</evidence>
<dbReference type="STRING" id="4432.A0A1U7ZB01"/>
<sequence length="687" mass="74645">MAVSGGEEEAEYESDPEESMPLGMRRREASDDDGDGEDREKPPRADPRTVVCSDAESDGQGGAPAYDEEESELEEEEEEEEEMEEEEEVEEIEEEEEEEYEERRRKGGHDAGELDAAAAVADSGVEGRRSGTEPLGFRGKNQPEEEKKENEPFAVPTAGAFYMHDDRFRDNGGGRHRRTPGGRKLWESKDDQKWGHDKFEEMTMQEAHYEEERRTLKGRNRGRGRNRAMDRGYTRRNRSRAYENDNNHNHTARSVRGRGPRRYEPPPKNSSEVLPTQNKQSRKSTETASNTSPGGRPFTQAPNVPFTQAPNAQPDSAPPRKNVFASNLNSASPPFYPSSSSNQDISITQKRDVQSGNTNRSPTSSVLMDENLSAPHSSALLCGKTVSDPIGQDHLYIDESARSVSGKLANLQLHTSGVSTINSTQQLPQSRAQGRGISISGQLNYQPTPSFNQVNRVPAQPQISSVQPRPIQIPVQPSLRSTQQLGQRPGSGSQAASPPKAPSRDSPEPGETELSPESSKLKTALVGKGKSSGQGSGRGSFLYGGAQVIGAHGDQSFPATPALLPVMQFGGQHPGGLGVPAVGMALPGYVSQPQLGFGNSEMAWVPVLAGAAGALGATYCSPYIAVDGGYYARPSGQTSSMSGSGKETSTSKTNNVWKPSQKPDLVNDEFGQRQNKPRRYSEMNFGQ</sequence>
<dbReference type="AlphaFoldDB" id="A0A1U7ZB01"/>
<feature type="compositionally biased region" description="Polar residues" evidence="13">
    <location>
        <begin position="300"/>
        <end position="314"/>
    </location>
</feature>
<feature type="compositionally biased region" description="Basic and acidic residues" evidence="13">
    <location>
        <begin position="184"/>
        <end position="215"/>
    </location>
</feature>
<dbReference type="InterPro" id="IPR044796">
    <property type="entry name" value="MLN51_plant"/>
</dbReference>
<keyword evidence="7" id="KW-0509">mRNA transport</keyword>
<feature type="compositionally biased region" description="Acidic residues" evidence="13">
    <location>
        <begin position="66"/>
        <end position="100"/>
    </location>
</feature>
<keyword evidence="11" id="KW-0508">mRNA splicing</keyword>
<dbReference type="PANTHER" id="PTHR46837">
    <property type="entry name" value="PROTEIN MLN51 HOMOLOG"/>
    <property type="match status" value="1"/>
</dbReference>
<dbReference type="SMART" id="SM01044">
    <property type="entry name" value="Btz"/>
    <property type="match status" value="1"/>
</dbReference>
<feature type="compositionally biased region" description="Polar residues" evidence="13">
    <location>
        <begin position="479"/>
        <end position="496"/>
    </location>
</feature>
<evidence type="ECO:0000256" key="11">
    <source>
        <dbReference type="ARBA" id="ARBA00023187"/>
    </source>
</evidence>
<name>A0A1U7ZB01_NELNU</name>
<feature type="compositionally biased region" description="Basic residues" evidence="13">
    <location>
        <begin position="216"/>
        <end position="226"/>
    </location>
</feature>
<feature type="region of interest" description="Disordered" evidence="13">
    <location>
        <begin position="1"/>
        <end position="368"/>
    </location>
</feature>
<keyword evidence="12" id="KW-0539">Nucleus</keyword>
<keyword evidence="6" id="KW-0507">mRNA processing</keyword>
<dbReference type="KEGG" id="nnu:104592263"/>
<feature type="compositionally biased region" description="Low complexity" evidence="13">
    <location>
        <begin position="638"/>
        <end position="653"/>
    </location>
</feature>
<dbReference type="OrthoDB" id="660348at2759"/>
<evidence type="ECO:0000313" key="17">
    <source>
        <dbReference type="RefSeq" id="XP_019052399.1"/>
    </source>
</evidence>
<keyword evidence="4" id="KW-0813">Transport</keyword>
<feature type="region of interest" description="Disordered" evidence="13">
    <location>
        <begin position="479"/>
        <end position="537"/>
    </location>
</feature>
<keyword evidence="5" id="KW-0963">Cytoplasm</keyword>
<dbReference type="Proteomes" id="UP000189703">
    <property type="component" value="Unplaced"/>
</dbReference>
<dbReference type="OMA" id="GFNAMPN"/>
<evidence type="ECO:0000256" key="5">
    <source>
        <dbReference type="ARBA" id="ARBA00022490"/>
    </source>
</evidence>
<accession>A0A1U7ZB01</accession>
<feature type="compositionally biased region" description="Basic and acidic residues" evidence="13">
    <location>
        <begin position="101"/>
        <end position="112"/>
    </location>
</feature>
<dbReference type="GO" id="GO:0035145">
    <property type="term" value="C:exon-exon junction complex"/>
    <property type="evidence" value="ECO:0007669"/>
    <property type="project" value="InterPro"/>
</dbReference>
<evidence type="ECO:0000313" key="15">
    <source>
        <dbReference type="Proteomes" id="UP000189703"/>
    </source>
</evidence>
<evidence type="ECO:0000256" key="9">
    <source>
        <dbReference type="ARBA" id="ARBA00022884"/>
    </source>
</evidence>
<evidence type="ECO:0000256" key="2">
    <source>
        <dbReference type="ARBA" id="ARBA00004496"/>
    </source>
</evidence>
<dbReference type="GO" id="GO:0051028">
    <property type="term" value="P:mRNA transport"/>
    <property type="evidence" value="ECO:0007669"/>
    <property type="project" value="UniProtKB-KW"/>
</dbReference>
<feature type="compositionally biased region" description="Basic and acidic residues" evidence="13">
    <location>
        <begin position="38"/>
        <end position="47"/>
    </location>
</feature>
<keyword evidence="15" id="KW-1185">Reference proteome</keyword>
<feature type="compositionally biased region" description="Low complexity" evidence="13">
    <location>
        <begin position="114"/>
        <end position="124"/>
    </location>
</feature>
<keyword evidence="10" id="KW-0866">Nonsense-mediated mRNA decay</keyword>
<evidence type="ECO:0000256" key="13">
    <source>
        <dbReference type="SAM" id="MobiDB-lite"/>
    </source>
</evidence>
<dbReference type="GO" id="GO:0000184">
    <property type="term" value="P:nuclear-transcribed mRNA catabolic process, nonsense-mediated decay"/>
    <property type="evidence" value="ECO:0007669"/>
    <property type="project" value="UniProtKB-KW"/>
</dbReference>
<evidence type="ECO:0000256" key="3">
    <source>
        <dbReference type="ARBA" id="ARBA00009548"/>
    </source>
</evidence>
<feature type="compositionally biased region" description="Basic and acidic residues" evidence="13">
    <location>
        <begin position="163"/>
        <end position="173"/>
    </location>
</feature>
<organism evidence="15 16">
    <name type="scientific">Nelumbo nucifera</name>
    <name type="common">Sacred lotus</name>
    <dbReference type="NCBI Taxonomy" id="4432"/>
    <lineage>
        <taxon>Eukaryota</taxon>
        <taxon>Viridiplantae</taxon>
        <taxon>Streptophyta</taxon>
        <taxon>Embryophyta</taxon>
        <taxon>Tracheophyta</taxon>
        <taxon>Spermatophyta</taxon>
        <taxon>Magnoliopsida</taxon>
        <taxon>Proteales</taxon>
        <taxon>Nelumbonaceae</taxon>
        <taxon>Nelumbo</taxon>
    </lineage>
</organism>
<reference evidence="16 17" key="1">
    <citation type="submission" date="2025-04" db="UniProtKB">
        <authorList>
            <consortium name="RefSeq"/>
        </authorList>
    </citation>
    <scope>IDENTIFICATION</scope>
</reference>
<dbReference type="GO" id="GO:0005737">
    <property type="term" value="C:cytoplasm"/>
    <property type="evidence" value="ECO:0007669"/>
    <property type="project" value="UniProtKB-SubCell"/>
</dbReference>
<feature type="compositionally biased region" description="Low complexity" evidence="13">
    <location>
        <begin position="330"/>
        <end position="341"/>
    </location>
</feature>
<evidence type="ECO:0000256" key="12">
    <source>
        <dbReference type="ARBA" id="ARBA00023242"/>
    </source>
</evidence>
<feature type="compositionally biased region" description="Basic and acidic residues" evidence="13">
    <location>
        <begin position="141"/>
        <end position="151"/>
    </location>
</feature>
<evidence type="ECO:0000256" key="7">
    <source>
        <dbReference type="ARBA" id="ARBA00022816"/>
    </source>
</evidence>
<proteinExistence type="inferred from homology"/>
<dbReference type="eggNOG" id="ENOG502QSS9">
    <property type="taxonomic scope" value="Eukaryota"/>
</dbReference>
<keyword evidence="8" id="KW-0810">Translation regulation</keyword>
<dbReference type="Pfam" id="PF09405">
    <property type="entry name" value="Btz"/>
    <property type="match status" value="1"/>
</dbReference>
<comment type="similarity">
    <text evidence="3">Belongs to the CASC3 family.</text>
</comment>
<gene>
    <name evidence="16 17" type="primary">LOC104592263</name>
</gene>
<dbReference type="GO" id="GO:0003729">
    <property type="term" value="F:mRNA binding"/>
    <property type="evidence" value="ECO:0000318"/>
    <property type="project" value="GO_Central"/>
</dbReference>
<evidence type="ECO:0000256" key="8">
    <source>
        <dbReference type="ARBA" id="ARBA00022845"/>
    </source>
</evidence>
<evidence type="ECO:0000259" key="14">
    <source>
        <dbReference type="SMART" id="SM01044"/>
    </source>
</evidence>
<feature type="region of interest" description="Disordered" evidence="13">
    <location>
        <begin position="635"/>
        <end position="687"/>
    </location>
</feature>
<feature type="domain" description="Btz" evidence="14">
    <location>
        <begin position="106"/>
        <end position="226"/>
    </location>
</feature>
<evidence type="ECO:0000256" key="4">
    <source>
        <dbReference type="ARBA" id="ARBA00022448"/>
    </source>
</evidence>
<evidence type="ECO:0000256" key="6">
    <source>
        <dbReference type="ARBA" id="ARBA00022664"/>
    </source>
</evidence>
<dbReference type="GO" id="GO:0006417">
    <property type="term" value="P:regulation of translation"/>
    <property type="evidence" value="ECO:0007669"/>
    <property type="project" value="UniProtKB-KW"/>
</dbReference>
<dbReference type="GeneID" id="104592263"/>
<dbReference type="RefSeq" id="XP_010249833.1">
    <property type="nucleotide sequence ID" value="XM_010251531.2"/>
</dbReference>
<dbReference type="InterPro" id="IPR018545">
    <property type="entry name" value="Btz_dom"/>
</dbReference>
<keyword evidence="9" id="KW-0694">RNA-binding</keyword>
<dbReference type="GO" id="GO:0008380">
    <property type="term" value="P:RNA splicing"/>
    <property type="evidence" value="ECO:0007669"/>
    <property type="project" value="UniProtKB-KW"/>
</dbReference>
<dbReference type="PANTHER" id="PTHR46837:SF5">
    <property type="entry name" value="PROTEIN MLN51 HOMOLOG"/>
    <property type="match status" value="1"/>
</dbReference>
<evidence type="ECO:0000256" key="1">
    <source>
        <dbReference type="ARBA" id="ARBA00004123"/>
    </source>
</evidence>
<evidence type="ECO:0000256" key="10">
    <source>
        <dbReference type="ARBA" id="ARBA00023161"/>
    </source>
</evidence>
<protein>
    <submittedName>
        <fullName evidence="16 17">Protein CASC3-like isoform X1</fullName>
    </submittedName>
</protein>
<feature type="compositionally biased region" description="Basic residues" evidence="13">
    <location>
        <begin position="250"/>
        <end position="260"/>
    </location>
</feature>
<dbReference type="RefSeq" id="XP_019052399.1">
    <property type="nucleotide sequence ID" value="XM_019196854.1"/>
</dbReference>
<feature type="compositionally biased region" description="Acidic residues" evidence="13">
    <location>
        <begin position="1"/>
        <end position="18"/>
    </location>
</feature>
<dbReference type="GO" id="GO:0006397">
    <property type="term" value="P:mRNA processing"/>
    <property type="evidence" value="ECO:0007669"/>
    <property type="project" value="UniProtKB-KW"/>
</dbReference>
<feature type="compositionally biased region" description="Polar residues" evidence="13">
    <location>
        <begin position="342"/>
        <end position="366"/>
    </location>
</feature>
<feature type="compositionally biased region" description="Polar residues" evidence="13">
    <location>
        <begin position="269"/>
        <end position="279"/>
    </location>
</feature>
<comment type="subcellular location">
    <subcellularLocation>
        <location evidence="2">Cytoplasm</location>
    </subcellularLocation>
    <subcellularLocation>
        <location evidence="1">Nucleus</location>
    </subcellularLocation>
</comment>